<evidence type="ECO:0000256" key="8">
    <source>
        <dbReference type="RuleBase" id="RU004326"/>
    </source>
</evidence>
<evidence type="ECO:0000256" key="1">
    <source>
        <dbReference type="ARBA" id="ARBA00001946"/>
    </source>
</evidence>
<dbReference type="Proteomes" id="UP000051562">
    <property type="component" value="Unassembled WGS sequence"/>
</dbReference>
<dbReference type="Pfam" id="PF02878">
    <property type="entry name" value="PGM_PMM_I"/>
    <property type="match status" value="1"/>
</dbReference>
<dbReference type="InterPro" id="IPR005844">
    <property type="entry name" value="A-D-PHexomutase_a/b/a-I"/>
</dbReference>
<dbReference type="Pfam" id="PF02879">
    <property type="entry name" value="PGM_PMM_II"/>
    <property type="match status" value="1"/>
</dbReference>
<reference evidence="14 16" key="2">
    <citation type="submission" date="2017-02" db="EMBL/GenBank/DDBJ databases">
        <authorList>
            <person name="Peterson S.W."/>
        </authorList>
    </citation>
    <scope>NUCLEOTIDE SEQUENCE [LARGE SCALE GENOMIC DNA]</scope>
    <source>
        <strain evidence="14 16">DSM 9653</strain>
    </source>
</reference>
<dbReference type="InterPro" id="IPR005843">
    <property type="entry name" value="A-D-PHexomutase_C"/>
</dbReference>
<dbReference type="SUPFAM" id="SSF55957">
    <property type="entry name" value="Phosphoglucomutase, C-terminal domain"/>
    <property type="match status" value="1"/>
</dbReference>
<dbReference type="Gene3D" id="3.30.310.50">
    <property type="entry name" value="Alpha-D-phosphohexomutase, C-terminal domain"/>
    <property type="match status" value="1"/>
</dbReference>
<protein>
    <recommendedName>
        <fullName evidence="7">Phosphoglucomutase</fullName>
        <ecNumber evidence="7">5.4.2.2</ecNumber>
    </recommendedName>
</protein>
<feature type="domain" description="Alpha-D-phosphohexomutase alpha/beta/alpha" evidence="11">
    <location>
        <begin position="212"/>
        <end position="319"/>
    </location>
</feature>
<dbReference type="EMBL" id="FUYX01000001">
    <property type="protein sequence ID" value="SKB40328.1"/>
    <property type="molecule type" value="Genomic_DNA"/>
</dbReference>
<dbReference type="EC" id="5.4.2.2" evidence="7"/>
<dbReference type="InterPro" id="IPR016066">
    <property type="entry name" value="A-D-PHexomutase_CS"/>
</dbReference>
<evidence type="ECO:0000256" key="5">
    <source>
        <dbReference type="ARBA" id="ARBA00022842"/>
    </source>
</evidence>
<dbReference type="PROSITE" id="PS00710">
    <property type="entry name" value="PGM_PMM"/>
    <property type="match status" value="1"/>
</dbReference>
<dbReference type="NCBIfam" id="TIGR01132">
    <property type="entry name" value="pgm"/>
    <property type="match status" value="1"/>
</dbReference>
<feature type="domain" description="Alpha-D-phosphohexomutase alpha/beta/alpha" evidence="12">
    <location>
        <begin position="323"/>
        <end position="440"/>
    </location>
</feature>
<evidence type="ECO:0000256" key="3">
    <source>
        <dbReference type="ARBA" id="ARBA00022553"/>
    </source>
</evidence>
<evidence type="ECO:0000313" key="13">
    <source>
        <dbReference type="EMBL" id="KQK29217.1"/>
    </source>
</evidence>
<evidence type="ECO:0000256" key="4">
    <source>
        <dbReference type="ARBA" id="ARBA00022723"/>
    </source>
</evidence>
<dbReference type="RefSeq" id="WP_055729387.1">
    <property type="nucleotide sequence ID" value="NZ_FUYX01000001.1"/>
</dbReference>
<evidence type="ECO:0000259" key="12">
    <source>
        <dbReference type="Pfam" id="PF02880"/>
    </source>
</evidence>
<organism evidence="13 15">
    <name type="scientific">Bosea thiooxidans</name>
    <dbReference type="NCBI Taxonomy" id="53254"/>
    <lineage>
        <taxon>Bacteria</taxon>
        <taxon>Pseudomonadati</taxon>
        <taxon>Pseudomonadota</taxon>
        <taxon>Alphaproteobacteria</taxon>
        <taxon>Hyphomicrobiales</taxon>
        <taxon>Boseaceae</taxon>
        <taxon>Bosea</taxon>
    </lineage>
</organism>
<gene>
    <name evidence="13" type="ORF">ARD30_18435</name>
    <name evidence="14" type="ORF">SAMN05660750_00599</name>
</gene>
<reference evidence="13 15" key="1">
    <citation type="submission" date="2015-10" db="EMBL/GenBank/DDBJ databases">
        <title>Draft genome of Bosea thiooxidans.</title>
        <authorList>
            <person name="Wang X."/>
        </authorList>
    </citation>
    <scope>NUCLEOTIDE SEQUENCE [LARGE SCALE GENOMIC DNA]</scope>
    <source>
        <strain evidence="13 15">CGMCC 9174</strain>
    </source>
</reference>
<dbReference type="GO" id="GO:0008973">
    <property type="term" value="F:phosphopentomutase activity"/>
    <property type="evidence" value="ECO:0007669"/>
    <property type="project" value="TreeGrafter"/>
</dbReference>
<dbReference type="OrthoDB" id="9806956at2"/>
<comment type="similarity">
    <text evidence="2 8">Belongs to the phosphohexose mutase family.</text>
</comment>
<evidence type="ECO:0000259" key="9">
    <source>
        <dbReference type="Pfam" id="PF00408"/>
    </source>
</evidence>
<keyword evidence="4 8" id="KW-0479">Metal-binding</keyword>
<keyword evidence="6 13" id="KW-0413">Isomerase</keyword>
<keyword evidence="3" id="KW-0597">Phosphoprotein</keyword>
<dbReference type="Gene3D" id="3.40.120.10">
    <property type="entry name" value="Alpha-D-Glucose-1,6-Bisphosphate, subunit A, domain 3"/>
    <property type="match status" value="3"/>
</dbReference>
<evidence type="ECO:0000313" key="16">
    <source>
        <dbReference type="Proteomes" id="UP000190130"/>
    </source>
</evidence>
<dbReference type="InterPro" id="IPR005845">
    <property type="entry name" value="A-D-PHexomutase_a/b/a-II"/>
</dbReference>
<dbReference type="GO" id="GO:0005975">
    <property type="term" value="P:carbohydrate metabolic process"/>
    <property type="evidence" value="ECO:0007669"/>
    <property type="project" value="UniProtKB-UniRule"/>
</dbReference>
<dbReference type="InterPro" id="IPR005846">
    <property type="entry name" value="A-D-PHexomutase_a/b/a-III"/>
</dbReference>
<keyword evidence="15" id="KW-1185">Reference proteome</keyword>
<evidence type="ECO:0000259" key="10">
    <source>
        <dbReference type="Pfam" id="PF02878"/>
    </source>
</evidence>
<dbReference type="STRING" id="53254.SAMN05660750_00599"/>
<dbReference type="GO" id="GO:0006166">
    <property type="term" value="P:purine ribonucleoside salvage"/>
    <property type="evidence" value="ECO:0007669"/>
    <property type="project" value="TreeGrafter"/>
</dbReference>
<dbReference type="InterPro" id="IPR005852">
    <property type="entry name" value="PGM_a-D-Glc-sp"/>
</dbReference>
<proteinExistence type="inferred from homology"/>
<sequence>MTDTVSPLAGKRLEPGMLVDVAALTKAYFDPPDPSLRAQQVAFGTSGHRGTSLSRSFNEAHILAIAQAICLYRREQGIDGPLFLGIDSHALSRNAFETALEVFAANGVVTVIDEALGFTPTPVISHAIITHNRGRSAGLADGVVISPSHNPPADGGFKYNPPHGGPADTDATGWIEKRANGFIAEKLAGIVRMPYERALKSEYVRRHDYVSGYVADLADVVDMEAIRQADVAIGIDPLGGAGMAYYQPIIDRYRLKATIVSKDIDPTFGFMTADWDGKIRMDCSSPYAMSSLIGMRDRFDVAFANDTDADRHGIVTRSGGLMNPNHYLATASAYLFANRPGWRADAAIGKTAVSSAIIDRVAAKLGRGLVEVPVGFKWFVDGLISGAFGFAGEESAGASFLRRDGTAWTTDKDGIILGLLAAEITAKTGSDPAVLYRKLTAELGEPLYARVDAPASASQKAVLKSLSAEKIATKELAGQPITAILSHAPGNGAALGGVKVTAADGWFAARPSGTEEVYKIYAESFRDEAHLRRIQDDARQIVGAAFAAAGAG</sequence>
<evidence type="ECO:0000256" key="2">
    <source>
        <dbReference type="ARBA" id="ARBA00010231"/>
    </source>
</evidence>
<dbReference type="SUPFAM" id="SSF53738">
    <property type="entry name" value="Phosphoglucomutase, first 3 domains"/>
    <property type="match status" value="3"/>
</dbReference>
<feature type="domain" description="Alpha-D-phosphohexomutase C-terminal" evidence="9">
    <location>
        <begin position="494"/>
        <end position="539"/>
    </location>
</feature>
<dbReference type="GO" id="GO:0000287">
    <property type="term" value="F:magnesium ion binding"/>
    <property type="evidence" value="ECO:0007669"/>
    <property type="project" value="InterPro"/>
</dbReference>
<dbReference type="PANTHER" id="PTHR45745:SF1">
    <property type="entry name" value="PHOSPHOGLUCOMUTASE 2B-RELATED"/>
    <property type="match status" value="1"/>
</dbReference>
<dbReference type="Proteomes" id="UP000190130">
    <property type="component" value="Unassembled WGS sequence"/>
</dbReference>
<name>A0A0Q3M0H9_9HYPH</name>
<dbReference type="EMBL" id="LMAR01000051">
    <property type="protein sequence ID" value="KQK29217.1"/>
    <property type="molecule type" value="Genomic_DNA"/>
</dbReference>
<accession>A0A0Q3M0H9</accession>
<dbReference type="InterPro" id="IPR016055">
    <property type="entry name" value="A-D-PHexomutase_a/b/a-I/II/III"/>
</dbReference>
<dbReference type="Pfam" id="PF00408">
    <property type="entry name" value="PGM_PMM_IV"/>
    <property type="match status" value="1"/>
</dbReference>
<dbReference type="CDD" id="cd05801">
    <property type="entry name" value="PGM_like3"/>
    <property type="match status" value="1"/>
</dbReference>
<evidence type="ECO:0000313" key="15">
    <source>
        <dbReference type="Proteomes" id="UP000051562"/>
    </source>
</evidence>
<keyword evidence="5 8" id="KW-0460">Magnesium</keyword>
<dbReference type="PANTHER" id="PTHR45745">
    <property type="entry name" value="PHOSPHOMANNOMUTASE 45A"/>
    <property type="match status" value="1"/>
</dbReference>
<evidence type="ECO:0000256" key="7">
    <source>
        <dbReference type="NCBIfam" id="TIGR01132"/>
    </source>
</evidence>
<evidence type="ECO:0000256" key="6">
    <source>
        <dbReference type="ARBA" id="ARBA00023235"/>
    </source>
</evidence>
<dbReference type="AlphaFoldDB" id="A0A0Q3M0H9"/>
<comment type="cofactor">
    <cofactor evidence="1">
        <name>Mg(2+)</name>
        <dbReference type="ChEBI" id="CHEBI:18420"/>
    </cofactor>
</comment>
<evidence type="ECO:0000313" key="14">
    <source>
        <dbReference type="EMBL" id="SKB40328.1"/>
    </source>
</evidence>
<dbReference type="Pfam" id="PF02880">
    <property type="entry name" value="PGM_PMM_III"/>
    <property type="match status" value="1"/>
</dbReference>
<feature type="domain" description="Alpha-D-phosphohexomutase alpha/beta/alpha" evidence="10">
    <location>
        <begin position="42"/>
        <end position="180"/>
    </location>
</feature>
<evidence type="ECO:0000259" key="11">
    <source>
        <dbReference type="Pfam" id="PF02879"/>
    </source>
</evidence>
<dbReference type="GO" id="GO:0004614">
    <property type="term" value="F:phosphoglucomutase activity"/>
    <property type="evidence" value="ECO:0007669"/>
    <property type="project" value="UniProtKB-UniRule"/>
</dbReference>
<dbReference type="InterPro" id="IPR036900">
    <property type="entry name" value="A-D-PHexomutase_C_sf"/>
</dbReference>